<sequence>MADWLADNTINVDDWLADNTINVADWLADNTINVADWTCPSLSRPPWFILITAFEPNKQPVAWSLIIRALIIISMTTTIVFIRFSRDGSSETPLLLVC</sequence>
<keyword evidence="1" id="KW-0472">Membrane</keyword>
<dbReference type="Proteomes" id="UP001283361">
    <property type="component" value="Unassembled WGS sequence"/>
</dbReference>
<accession>A0AAE1AG54</accession>
<keyword evidence="3" id="KW-1185">Reference proteome</keyword>
<dbReference type="AlphaFoldDB" id="A0AAE1AG54"/>
<evidence type="ECO:0000313" key="2">
    <source>
        <dbReference type="EMBL" id="KAK3787205.1"/>
    </source>
</evidence>
<name>A0AAE1AG54_9GAST</name>
<comment type="caution">
    <text evidence="2">The sequence shown here is derived from an EMBL/GenBank/DDBJ whole genome shotgun (WGS) entry which is preliminary data.</text>
</comment>
<feature type="transmembrane region" description="Helical" evidence="1">
    <location>
        <begin position="61"/>
        <end position="82"/>
    </location>
</feature>
<organism evidence="2 3">
    <name type="scientific">Elysia crispata</name>
    <name type="common">lettuce slug</name>
    <dbReference type="NCBI Taxonomy" id="231223"/>
    <lineage>
        <taxon>Eukaryota</taxon>
        <taxon>Metazoa</taxon>
        <taxon>Spiralia</taxon>
        <taxon>Lophotrochozoa</taxon>
        <taxon>Mollusca</taxon>
        <taxon>Gastropoda</taxon>
        <taxon>Heterobranchia</taxon>
        <taxon>Euthyneura</taxon>
        <taxon>Panpulmonata</taxon>
        <taxon>Sacoglossa</taxon>
        <taxon>Placobranchoidea</taxon>
        <taxon>Plakobranchidae</taxon>
        <taxon>Elysia</taxon>
    </lineage>
</organism>
<keyword evidence="1" id="KW-0812">Transmembrane</keyword>
<proteinExistence type="predicted"/>
<evidence type="ECO:0000256" key="1">
    <source>
        <dbReference type="SAM" id="Phobius"/>
    </source>
</evidence>
<protein>
    <submittedName>
        <fullName evidence="2">Uncharacterized protein</fullName>
    </submittedName>
</protein>
<keyword evidence="1" id="KW-1133">Transmembrane helix</keyword>
<gene>
    <name evidence="2" type="ORF">RRG08_032824</name>
</gene>
<evidence type="ECO:0000313" key="3">
    <source>
        <dbReference type="Proteomes" id="UP001283361"/>
    </source>
</evidence>
<reference evidence="2" key="1">
    <citation type="journal article" date="2023" name="G3 (Bethesda)">
        <title>A reference genome for the long-term kleptoplast-retaining sea slug Elysia crispata morphotype clarki.</title>
        <authorList>
            <person name="Eastman K.E."/>
            <person name="Pendleton A.L."/>
            <person name="Shaikh M.A."/>
            <person name="Suttiyut T."/>
            <person name="Ogas R."/>
            <person name="Tomko P."/>
            <person name="Gavelis G."/>
            <person name="Widhalm J.R."/>
            <person name="Wisecaver J.H."/>
        </authorList>
    </citation>
    <scope>NUCLEOTIDE SEQUENCE</scope>
    <source>
        <strain evidence="2">ECLA1</strain>
    </source>
</reference>
<dbReference type="EMBL" id="JAWDGP010001879">
    <property type="protein sequence ID" value="KAK3787205.1"/>
    <property type="molecule type" value="Genomic_DNA"/>
</dbReference>